<sequence>MLSSYAKCLLVLTTSGFVIHLIFGLSDFSKASEDKSNFIHFPSDFSSSNKRHSYPLSNMKMHDLSEQYRDFKKYHSRLVARRDLLGVQIISGPTGYRDYNGEITAMKLKCRTCSLVGTSGLLLGSKKGVTIDQSDCVFRLGLSSVRQLEDDVGKKTTARVLDNESLGLLLKTFQKMLTGTLTSQNVFVHDTRGAGSELYTMRMRLKHLSRYDKNVTFYFLDRHSEHRALMAMRVAAAVVGYKMLGVKPSTLWYAVYIMTDAGCSSVKIIGLPDPKYCKRSVRGFIRSQYWDRHSPSLCSSGNDIGATGEFTADSLPLRIYDRRAVQGWALSQDVTFLSPSWPQTNFK</sequence>
<keyword evidence="4" id="KW-0808">Transferase</keyword>
<evidence type="ECO:0000256" key="4">
    <source>
        <dbReference type="ARBA" id="ARBA00022679"/>
    </source>
</evidence>
<gene>
    <name evidence="16 17" type="primary">LOC106459682</name>
</gene>
<comment type="subcellular location">
    <subcellularLocation>
        <location evidence="1">Golgi apparatus membrane</location>
        <topology evidence="1">Single-pass type II membrane protein</topology>
    </subcellularLocation>
</comment>
<keyword evidence="5" id="KW-0812">Transmembrane</keyword>
<name>A0ABM1SEP6_LIMPO</name>
<evidence type="ECO:0000256" key="13">
    <source>
        <dbReference type="ARBA" id="ARBA00023180"/>
    </source>
</evidence>
<evidence type="ECO:0000256" key="7">
    <source>
        <dbReference type="ARBA" id="ARBA00022981"/>
    </source>
</evidence>
<evidence type="ECO:0000313" key="17">
    <source>
        <dbReference type="RefSeq" id="XP_022242101.1"/>
    </source>
</evidence>
<evidence type="ECO:0000256" key="12">
    <source>
        <dbReference type="ARBA" id="ARBA00023157"/>
    </source>
</evidence>
<dbReference type="InterPro" id="IPR001675">
    <property type="entry name" value="Glyco_trans_29"/>
</dbReference>
<keyword evidence="13" id="KW-0325">Glycoprotein</keyword>
<evidence type="ECO:0000256" key="10">
    <source>
        <dbReference type="ARBA" id="ARBA00023098"/>
    </source>
</evidence>
<protein>
    <submittedName>
        <fullName evidence="16 17">Alpha-N-acetyl-neuraminyl-2,3-beta-galactosyl-1, 3-N-acetyl-galactosaminide alpha-2,6-sialyltransferase-like</fullName>
    </submittedName>
</protein>
<comment type="similarity">
    <text evidence="2">Belongs to the glycosyltransferase 29 family.</text>
</comment>
<evidence type="ECO:0000313" key="15">
    <source>
        <dbReference type="Proteomes" id="UP000694941"/>
    </source>
</evidence>
<accession>A0ABM1SEP6</accession>
<evidence type="ECO:0000256" key="1">
    <source>
        <dbReference type="ARBA" id="ARBA00004323"/>
    </source>
</evidence>
<keyword evidence="9" id="KW-0333">Golgi apparatus</keyword>
<evidence type="ECO:0000313" key="16">
    <source>
        <dbReference type="RefSeq" id="XP_013774782.1"/>
    </source>
</evidence>
<keyword evidence="6" id="KW-0735">Signal-anchor</keyword>
<dbReference type="Gene3D" id="3.90.1480.20">
    <property type="entry name" value="Glycosyl transferase family 29"/>
    <property type="match status" value="1"/>
</dbReference>
<dbReference type="Proteomes" id="UP000694941">
    <property type="component" value="Unplaced"/>
</dbReference>
<evidence type="ECO:0000256" key="11">
    <source>
        <dbReference type="ARBA" id="ARBA00023136"/>
    </source>
</evidence>
<comment type="catalytic activity">
    <reaction evidence="14">
        <text>a ganglioside GM1b (d18:1(4E)) + CMP-N-acetyl-beta-neuraminate = a ganglioside GD1alpha (d18:1(4E)) + CMP + H(+)</text>
        <dbReference type="Rhea" id="RHEA:41968"/>
        <dbReference type="ChEBI" id="CHEBI:15378"/>
        <dbReference type="ChEBI" id="CHEBI:57812"/>
        <dbReference type="ChEBI" id="CHEBI:60377"/>
        <dbReference type="ChEBI" id="CHEBI:78568"/>
        <dbReference type="ChEBI" id="CHEBI:78569"/>
    </reaction>
    <physiologicalReaction direction="left-to-right" evidence="14">
        <dbReference type="Rhea" id="RHEA:41969"/>
    </physiologicalReaction>
</comment>
<keyword evidence="7" id="KW-0730">Sialic acid</keyword>
<evidence type="ECO:0000256" key="2">
    <source>
        <dbReference type="ARBA" id="ARBA00006003"/>
    </source>
</evidence>
<keyword evidence="11" id="KW-0472">Membrane</keyword>
<evidence type="ECO:0000256" key="9">
    <source>
        <dbReference type="ARBA" id="ARBA00023034"/>
    </source>
</evidence>
<keyword evidence="12" id="KW-1015">Disulfide bond</keyword>
<proteinExistence type="inferred from homology"/>
<evidence type="ECO:0000256" key="14">
    <source>
        <dbReference type="ARBA" id="ARBA00043744"/>
    </source>
</evidence>
<dbReference type="PANTHER" id="PTHR45906">
    <property type="entry name" value="ALPHA-N-ACETYL-NEURAMINYL-2,3-BETA-GALACTOSYL-1, 3-N-ACETYL-GALACTOSAMINIDE ALPHA-2,6-SIALYLTRANSFERASE-LIKE"/>
    <property type="match status" value="1"/>
</dbReference>
<dbReference type="RefSeq" id="XP_013774782.1">
    <property type="nucleotide sequence ID" value="XM_013919328.2"/>
</dbReference>
<keyword evidence="15" id="KW-1185">Reference proteome</keyword>
<organism evidence="15 17">
    <name type="scientific">Limulus polyphemus</name>
    <name type="common">Atlantic horseshoe crab</name>
    <dbReference type="NCBI Taxonomy" id="6850"/>
    <lineage>
        <taxon>Eukaryota</taxon>
        <taxon>Metazoa</taxon>
        <taxon>Ecdysozoa</taxon>
        <taxon>Arthropoda</taxon>
        <taxon>Chelicerata</taxon>
        <taxon>Merostomata</taxon>
        <taxon>Xiphosura</taxon>
        <taxon>Limulidae</taxon>
        <taxon>Limulus</taxon>
    </lineage>
</organism>
<evidence type="ECO:0000256" key="5">
    <source>
        <dbReference type="ARBA" id="ARBA00022692"/>
    </source>
</evidence>
<dbReference type="RefSeq" id="XP_022242101.1">
    <property type="nucleotide sequence ID" value="XM_022386393.1"/>
</dbReference>
<dbReference type="GeneID" id="106459682"/>
<dbReference type="InterPro" id="IPR038578">
    <property type="entry name" value="GT29-like_sf"/>
</dbReference>
<dbReference type="Pfam" id="PF00777">
    <property type="entry name" value="Glyco_transf_29"/>
    <property type="match status" value="1"/>
</dbReference>
<evidence type="ECO:0000256" key="8">
    <source>
        <dbReference type="ARBA" id="ARBA00022989"/>
    </source>
</evidence>
<keyword evidence="3" id="KW-0328">Glycosyltransferase</keyword>
<dbReference type="PANTHER" id="PTHR45906:SF1">
    <property type="entry name" value="ALPHA-N-ACETYL-NEURAMINYL-2,3-BETA-GALACTOSYL-1, 3-N-ACETYL-GALACTOSAMINIDE ALPHA-2,6-SIALYLTRANSFERASE-LIKE"/>
    <property type="match status" value="1"/>
</dbReference>
<keyword evidence="8" id="KW-1133">Transmembrane helix</keyword>
<reference evidence="16 17" key="1">
    <citation type="submission" date="2025-05" db="UniProtKB">
        <authorList>
            <consortium name="RefSeq"/>
        </authorList>
    </citation>
    <scope>IDENTIFICATION</scope>
    <source>
        <tissue evidence="16 17">Muscle</tissue>
    </source>
</reference>
<keyword evidence="10" id="KW-0443">Lipid metabolism</keyword>
<evidence type="ECO:0000256" key="6">
    <source>
        <dbReference type="ARBA" id="ARBA00022968"/>
    </source>
</evidence>
<evidence type="ECO:0000256" key="3">
    <source>
        <dbReference type="ARBA" id="ARBA00022676"/>
    </source>
</evidence>